<protein>
    <submittedName>
        <fullName evidence="1">Uncharacterized protein</fullName>
    </submittedName>
</protein>
<comment type="caution">
    <text evidence="1">The sequence shown here is derived from an EMBL/GenBank/DDBJ whole genome shotgun (WGS) entry which is preliminary data.</text>
</comment>
<reference evidence="1" key="1">
    <citation type="journal article" date="2015" name="Nature">
        <title>Complex archaea that bridge the gap between prokaryotes and eukaryotes.</title>
        <authorList>
            <person name="Spang A."/>
            <person name="Saw J.H."/>
            <person name="Jorgensen S.L."/>
            <person name="Zaremba-Niedzwiedzka K."/>
            <person name="Martijn J."/>
            <person name="Lind A.E."/>
            <person name="van Eijk R."/>
            <person name="Schleper C."/>
            <person name="Guy L."/>
            <person name="Ettema T.J."/>
        </authorList>
    </citation>
    <scope>NUCLEOTIDE SEQUENCE</scope>
</reference>
<organism evidence="1">
    <name type="scientific">marine sediment metagenome</name>
    <dbReference type="NCBI Taxonomy" id="412755"/>
    <lineage>
        <taxon>unclassified sequences</taxon>
        <taxon>metagenomes</taxon>
        <taxon>ecological metagenomes</taxon>
    </lineage>
</organism>
<feature type="non-terminal residue" evidence="1">
    <location>
        <position position="187"/>
    </location>
</feature>
<gene>
    <name evidence="1" type="ORF">LCGC14_2642950</name>
</gene>
<sequence>MGSNTYLAHPASKGHTTGSTATAITQIIEPRAGERIAIRAFGFTAGTSISSVYFMQELGQSTITTAVASNATTGFVLNDTLVTGNLLGTSDYVALELDNGTYQVVTIATGASSNFSVGTALTDDMAAGKSVRYFGIFSDTPHIKFNLDAAVGTLKAQTTKELDGGIFYSDGIGKSLLIYHANDTAAS</sequence>
<name>A0A0F8ZWY9_9ZZZZ</name>
<accession>A0A0F8ZWY9</accession>
<proteinExistence type="predicted"/>
<dbReference type="EMBL" id="LAZR01045626">
    <property type="protein sequence ID" value="KKK98417.1"/>
    <property type="molecule type" value="Genomic_DNA"/>
</dbReference>
<evidence type="ECO:0000313" key="1">
    <source>
        <dbReference type="EMBL" id="KKK98417.1"/>
    </source>
</evidence>
<dbReference type="AlphaFoldDB" id="A0A0F8ZWY9"/>